<keyword evidence="4 8" id="KW-0547">Nucleotide-binding</keyword>
<evidence type="ECO:0000256" key="5">
    <source>
        <dbReference type="ARBA" id="ARBA00022755"/>
    </source>
</evidence>
<keyword evidence="11" id="KW-1185">Reference proteome</keyword>
<comment type="catalytic activity">
    <reaction evidence="7 8">
        <text>5-amino-1-(5-phospho-D-ribosyl)imidazole-4-carboxylate + L-aspartate + ATP = (2S)-2-[5-amino-1-(5-phospho-beta-D-ribosyl)imidazole-4-carboxamido]succinate + ADP + phosphate + 2 H(+)</text>
        <dbReference type="Rhea" id="RHEA:22628"/>
        <dbReference type="ChEBI" id="CHEBI:15378"/>
        <dbReference type="ChEBI" id="CHEBI:29991"/>
        <dbReference type="ChEBI" id="CHEBI:30616"/>
        <dbReference type="ChEBI" id="CHEBI:43474"/>
        <dbReference type="ChEBI" id="CHEBI:58443"/>
        <dbReference type="ChEBI" id="CHEBI:77657"/>
        <dbReference type="ChEBI" id="CHEBI:456216"/>
        <dbReference type="EC" id="6.3.2.6"/>
    </reaction>
</comment>
<dbReference type="PROSITE" id="PS01058">
    <property type="entry name" value="SAICAR_SYNTHETASE_2"/>
    <property type="match status" value="1"/>
</dbReference>
<evidence type="ECO:0000259" key="9">
    <source>
        <dbReference type="Pfam" id="PF01259"/>
    </source>
</evidence>
<evidence type="ECO:0000256" key="4">
    <source>
        <dbReference type="ARBA" id="ARBA00022741"/>
    </source>
</evidence>
<keyword evidence="6 8" id="KW-0067">ATP-binding</keyword>
<dbReference type="EMBL" id="JGVK01000027">
    <property type="protein sequence ID" value="KEY91161.1"/>
    <property type="molecule type" value="Genomic_DNA"/>
</dbReference>
<dbReference type="AlphaFoldDB" id="A0A084CMY2"/>
<dbReference type="GO" id="GO:0006189">
    <property type="term" value="P:'de novo' IMP biosynthetic process"/>
    <property type="evidence" value="ECO:0007669"/>
    <property type="project" value="UniProtKB-UniRule"/>
</dbReference>
<dbReference type="GO" id="GO:0004639">
    <property type="term" value="F:phosphoribosylaminoimidazolesuccinocarboxamide synthase activity"/>
    <property type="evidence" value="ECO:0007669"/>
    <property type="project" value="UniProtKB-UniRule"/>
</dbReference>
<keyword evidence="3 8" id="KW-0436">Ligase</keyword>
<dbReference type="NCBIfam" id="NF010567">
    <property type="entry name" value="PRK13960.1"/>
    <property type="match status" value="1"/>
</dbReference>
<dbReference type="eggNOG" id="COG0152">
    <property type="taxonomic scope" value="Bacteria"/>
</dbReference>
<dbReference type="InterPro" id="IPR014106">
    <property type="entry name" value="SAICAR_synthase_Vibrio-typ"/>
</dbReference>
<dbReference type="Pfam" id="PF01259">
    <property type="entry name" value="SAICAR_synt"/>
    <property type="match status" value="1"/>
</dbReference>
<dbReference type="SUPFAM" id="SSF56104">
    <property type="entry name" value="SAICAR synthase-like"/>
    <property type="match status" value="1"/>
</dbReference>
<dbReference type="PANTHER" id="PTHR43700">
    <property type="entry name" value="PHOSPHORIBOSYLAMINOIMIDAZOLE-SUCCINOCARBOXAMIDE SYNTHASE"/>
    <property type="match status" value="1"/>
</dbReference>
<evidence type="ECO:0000256" key="2">
    <source>
        <dbReference type="ARBA" id="ARBA00010190"/>
    </source>
</evidence>
<comment type="caution">
    <text evidence="10">The sequence shown here is derived from an EMBL/GenBank/DDBJ whole genome shotgun (WGS) entry which is preliminary data.</text>
</comment>
<sequence length="369" mass="42845">MEFIEDSSILAITDDFPIRTDQPIHKGKVRSVYWLNRKDSQRLIKQKKYKVPLNTPLAIMIISDRISAFDCVWYGKNNIKGVPGKGASLNAISNYWFKLFKKNNLADNHILDIPHPLVWVVRKAKPIMIEGICRRFITGSMWRSYKDGKRKFCGLTLPEDLKENMELPKLLVTPSTKGIIKGVPGIPEIDDIHITRENIEENFSVFNFLKMEDISQYEKLLKEGFSLISNRLANVKLTLVDTKFEFGYVTDVYGKQKLLYIDEVGTPDSSRIWDTQAYQMGNTVENSKEKFRQLLLNYFVDYDILLNKERVLERKQLALNSELPVYFFQKMSKTYVDVAEIITGSRIALAQKPRKEIIQILKNEYNIID</sequence>
<dbReference type="HAMAP" id="MF_00137">
    <property type="entry name" value="SAICAR_synth"/>
    <property type="match status" value="1"/>
</dbReference>
<dbReference type="CDD" id="cd01414">
    <property type="entry name" value="SAICAR_synt_Sc"/>
    <property type="match status" value="1"/>
</dbReference>
<evidence type="ECO:0000256" key="6">
    <source>
        <dbReference type="ARBA" id="ARBA00022840"/>
    </source>
</evidence>
<evidence type="ECO:0000256" key="1">
    <source>
        <dbReference type="ARBA" id="ARBA00004672"/>
    </source>
</evidence>
<proteinExistence type="inferred from homology"/>
<dbReference type="PANTHER" id="PTHR43700:SF1">
    <property type="entry name" value="PHOSPHORIBOSYLAMINOIMIDAZOLE-SUCCINOCARBOXAMIDE SYNTHASE"/>
    <property type="match status" value="1"/>
</dbReference>
<dbReference type="Gene3D" id="3.30.200.20">
    <property type="entry name" value="Phosphorylase Kinase, domain 1"/>
    <property type="match status" value="1"/>
</dbReference>
<dbReference type="InterPro" id="IPR018236">
    <property type="entry name" value="SAICAR_synthetase_CS"/>
</dbReference>
<protein>
    <recommendedName>
        <fullName evidence="8">Phosphoribosylaminoimidazole-succinocarboxamide synthase</fullName>
        <ecNumber evidence="8">6.3.2.6</ecNumber>
    </recommendedName>
    <alternativeName>
        <fullName evidence="8">SAICAR synthetase</fullName>
    </alternativeName>
</protein>
<dbReference type="GO" id="GO:0005737">
    <property type="term" value="C:cytoplasm"/>
    <property type="evidence" value="ECO:0007669"/>
    <property type="project" value="TreeGrafter"/>
</dbReference>
<name>A0A084CMY2_9GAMM</name>
<organism evidence="10 11">
    <name type="scientific">Candidatus Photodesmus blepharonis</name>
    <dbReference type="NCBI Taxonomy" id="1179155"/>
    <lineage>
        <taxon>Bacteria</taxon>
        <taxon>Pseudomonadati</taxon>
        <taxon>Pseudomonadota</taxon>
        <taxon>Gammaproteobacteria</taxon>
        <taxon>Vibrionales</taxon>
        <taxon>Vibrionaceae</taxon>
        <taxon>Candidatus Photodesmus</taxon>
    </lineage>
</organism>
<dbReference type="STRING" id="1179155.CF67_04167"/>
<evidence type="ECO:0000313" key="11">
    <source>
        <dbReference type="Proteomes" id="UP000053784"/>
    </source>
</evidence>
<gene>
    <name evidence="8 10" type="primary">purC</name>
    <name evidence="10" type="ORF">CF67_04167</name>
</gene>
<dbReference type="OrthoDB" id="9801549at2"/>
<dbReference type="EC" id="6.3.2.6" evidence="8"/>
<dbReference type="InterPro" id="IPR028923">
    <property type="entry name" value="SAICAR_synt/ADE2_N"/>
</dbReference>
<comment type="pathway">
    <text evidence="1 8">Purine metabolism; IMP biosynthesis via de novo pathway; 5-amino-1-(5-phospho-D-ribosyl)imidazole-4-carboxamide from 5-amino-1-(5-phospho-D-ribosyl)imidazole-4-carboxylate: step 1/2.</text>
</comment>
<dbReference type="Proteomes" id="UP000053784">
    <property type="component" value="Unassembled WGS sequence"/>
</dbReference>
<evidence type="ECO:0000256" key="7">
    <source>
        <dbReference type="ARBA" id="ARBA00048475"/>
    </source>
</evidence>
<dbReference type="Gene3D" id="3.30.470.20">
    <property type="entry name" value="ATP-grasp fold, B domain"/>
    <property type="match status" value="1"/>
</dbReference>
<reference evidence="10 11" key="1">
    <citation type="submission" date="2014-03" db="EMBL/GenBank/DDBJ databases">
        <title>Selection and divergence in the genomes of co-occurring obligate luminous symbionts with specific hosts.</title>
        <authorList>
            <person name="Hendry T.A."/>
            <person name="de Wet J.R."/>
            <person name="Dunlap P.V."/>
        </authorList>
    </citation>
    <scope>NUCLEOTIDE SEQUENCE [LARGE SCALE GENOMIC DNA]</scope>
    <source>
        <strain evidence="10 11">Ppalp.1</strain>
    </source>
</reference>
<evidence type="ECO:0000256" key="8">
    <source>
        <dbReference type="HAMAP-Rule" id="MF_00137"/>
    </source>
</evidence>
<keyword evidence="5 8" id="KW-0658">Purine biosynthesis</keyword>
<evidence type="ECO:0000256" key="3">
    <source>
        <dbReference type="ARBA" id="ARBA00022598"/>
    </source>
</evidence>
<dbReference type="UniPathway" id="UPA00074">
    <property type="reaction ID" value="UER00131"/>
</dbReference>
<feature type="domain" description="SAICAR synthetase/ADE2 N-terminal" evidence="9">
    <location>
        <begin position="56"/>
        <end position="298"/>
    </location>
</feature>
<comment type="similarity">
    <text evidence="2 8">Belongs to the SAICAR synthetase family.</text>
</comment>
<accession>A0A084CMY2</accession>
<dbReference type="RefSeq" id="WP_034414591.1">
    <property type="nucleotide sequence ID" value="NZ_JGVK01000027.1"/>
</dbReference>
<evidence type="ECO:0000313" key="10">
    <source>
        <dbReference type="EMBL" id="KEY91161.1"/>
    </source>
</evidence>
<dbReference type="GO" id="GO:0005524">
    <property type="term" value="F:ATP binding"/>
    <property type="evidence" value="ECO:0007669"/>
    <property type="project" value="UniProtKB-KW"/>
</dbReference>
<dbReference type="NCBIfam" id="TIGR02735">
    <property type="entry name" value="purC_vibrio"/>
    <property type="match status" value="1"/>
</dbReference>